<proteinExistence type="predicted"/>
<name>A0ABN5P4W5_RICJA</name>
<accession>A0ABN5P4W5</accession>
<sequence>MPKLLLDFLYNLANKEEFIEDTERSTAAYTLVREDASTGSTHKLPLEASYAESLI</sequence>
<keyword evidence="2" id="KW-1185">Reference proteome</keyword>
<evidence type="ECO:0000313" key="1">
    <source>
        <dbReference type="EMBL" id="AXU07145.1"/>
    </source>
</evidence>
<protein>
    <submittedName>
        <fullName evidence="1">Palindromic element RPE1 domain-containing protein</fullName>
    </submittedName>
</protein>
<dbReference type="InterPro" id="IPR005728">
    <property type="entry name" value="RPE1"/>
</dbReference>
<gene>
    <name evidence="1" type="ORF">D0Z68_03325</name>
</gene>
<reference evidence="1 2" key="1">
    <citation type="submission" date="2018-08" db="EMBL/GenBank/DDBJ databases">
        <title>Complete genomic DNA sequence of Rickettsia japonica in China.</title>
        <authorList>
            <person name="Lu Q."/>
            <person name="Li C."/>
        </authorList>
    </citation>
    <scope>NUCLEOTIDE SEQUENCE [LARGE SCALE GENOMIC DNA]</scope>
    <source>
        <strain evidence="1 2">LA4/2015</strain>
    </source>
</reference>
<dbReference type="EMBL" id="CP032049">
    <property type="protein sequence ID" value="AXU07145.1"/>
    <property type="molecule type" value="Genomic_DNA"/>
</dbReference>
<dbReference type="Proteomes" id="UP000258667">
    <property type="component" value="Chromosome"/>
</dbReference>
<organism evidence="1 2">
    <name type="scientific">Rickettsia japonica</name>
    <dbReference type="NCBI Taxonomy" id="35790"/>
    <lineage>
        <taxon>Bacteria</taxon>
        <taxon>Pseudomonadati</taxon>
        <taxon>Pseudomonadota</taxon>
        <taxon>Alphaproteobacteria</taxon>
        <taxon>Rickettsiales</taxon>
        <taxon>Rickettsiaceae</taxon>
        <taxon>Rickettsieae</taxon>
        <taxon>Rickettsia</taxon>
        <taxon>spotted fever group</taxon>
    </lineage>
</organism>
<evidence type="ECO:0000313" key="2">
    <source>
        <dbReference type="Proteomes" id="UP000258667"/>
    </source>
</evidence>
<dbReference type="NCBIfam" id="TIGR01045">
    <property type="entry name" value="RPE1"/>
    <property type="match status" value="1"/>
</dbReference>